<dbReference type="InterPro" id="IPR002885">
    <property type="entry name" value="PPR_rpt"/>
</dbReference>
<sequence length="308" mass="33916">MPVRNVISWNSMISGYVRNGKFVEALELFGQMQEEAEVKPSEFTMVSLLNACACLGAIRQGEWIHDYIVKNSFELNPIVVTAIIDAFKTAPKKGLSCWNSMILGLATNSQEKKAINLFRKLESSSSLDPDFVSFIGVLTACNHSGLVDSAKEYFSLMTETYNIKPSVQHYSCMVDVLGGAGFLEEAEELIKGMPIPPDAIIWGSLLSSSTRFGKAEMAERAARQLNELDPSQTSSFVLMSNVYASSGRYQKAIEQRVVLKQKQIEKVPGCSSIELNGKVHEFVAGGTLHPAAAKIYNALDEMLLQQNE</sequence>
<dbReference type="Pfam" id="PF13041">
    <property type="entry name" value="PPR_2"/>
    <property type="match status" value="1"/>
</dbReference>
<dbReference type="EMBL" id="CAMGYJ010000007">
    <property type="protein sequence ID" value="CAI0449155.1"/>
    <property type="molecule type" value="Genomic_DNA"/>
</dbReference>
<keyword evidence="1" id="KW-0677">Repeat</keyword>
<evidence type="ECO:0000256" key="1">
    <source>
        <dbReference type="ARBA" id="ARBA00022737"/>
    </source>
</evidence>
<comment type="similarity">
    <text evidence="2">Belongs to the PPR family. PCMP-E subfamily.</text>
</comment>
<dbReference type="Proteomes" id="UP001154282">
    <property type="component" value="Unassembled WGS sequence"/>
</dbReference>
<dbReference type="PANTHER" id="PTHR47926">
    <property type="entry name" value="PENTATRICOPEPTIDE REPEAT-CONTAINING PROTEIN"/>
    <property type="match status" value="1"/>
</dbReference>
<dbReference type="Gene3D" id="1.25.40.10">
    <property type="entry name" value="Tetratricopeptide repeat domain"/>
    <property type="match status" value="2"/>
</dbReference>
<evidence type="ECO:0000313" key="5">
    <source>
        <dbReference type="Proteomes" id="UP001154282"/>
    </source>
</evidence>
<protein>
    <recommendedName>
        <fullName evidence="6">Pentatricopeptide repeat-containing protein</fullName>
    </recommendedName>
</protein>
<dbReference type="GO" id="GO:0005737">
    <property type="term" value="C:cytoplasm"/>
    <property type="evidence" value="ECO:0007669"/>
    <property type="project" value="UniProtKB-ARBA"/>
</dbReference>
<comment type="caution">
    <text evidence="4">The sequence shown here is derived from an EMBL/GenBank/DDBJ whole genome shotgun (WGS) entry which is preliminary data.</text>
</comment>
<dbReference type="InterPro" id="IPR046960">
    <property type="entry name" value="PPR_At4g14850-like_plant"/>
</dbReference>
<dbReference type="InterPro" id="IPR046848">
    <property type="entry name" value="E_motif"/>
</dbReference>
<dbReference type="Pfam" id="PF01535">
    <property type="entry name" value="PPR"/>
    <property type="match status" value="3"/>
</dbReference>
<dbReference type="FunFam" id="1.25.40.10:FF:000277">
    <property type="entry name" value="Pentatricopeptide repeat-containing protein, mitochondrial"/>
    <property type="match status" value="1"/>
</dbReference>
<dbReference type="AlphaFoldDB" id="A0AAV0MRY8"/>
<feature type="repeat" description="PPR" evidence="3">
    <location>
        <begin position="5"/>
        <end position="35"/>
    </location>
</feature>
<proteinExistence type="inferred from homology"/>
<evidence type="ECO:0008006" key="6">
    <source>
        <dbReference type="Google" id="ProtNLM"/>
    </source>
</evidence>
<dbReference type="InterPro" id="IPR011990">
    <property type="entry name" value="TPR-like_helical_dom_sf"/>
</dbReference>
<gene>
    <name evidence="4" type="ORF">LITE_LOCUS30060</name>
</gene>
<reference evidence="4" key="1">
    <citation type="submission" date="2022-08" db="EMBL/GenBank/DDBJ databases">
        <authorList>
            <person name="Gutierrez-Valencia J."/>
        </authorList>
    </citation>
    <scope>NUCLEOTIDE SEQUENCE</scope>
</reference>
<dbReference type="GO" id="GO:0003723">
    <property type="term" value="F:RNA binding"/>
    <property type="evidence" value="ECO:0007669"/>
    <property type="project" value="InterPro"/>
</dbReference>
<evidence type="ECO:0000256" key="3">
    <source>
        <dbReference type="PROSITE-ProRule" id="PRU00708"/>
    </source>
</evidence>
<name>A0AAV0MRY8_9ROSI</name>
<dbReference type="Pfam" id="PF20431">
    <property type="entry name" value="E_motif"/>
    <property type="match status" value="1"/>
</dbReference>
<keyword evidence="5" id="KW-1185">Reference proteome</keyword>
<accession>A0AAV0MRY8</accession>
<organism evidence="4 5">
    <name type="scientific">Linum tenue</name>
    <dbReference type="NCBI Taxonomy" id="586396"/>
    <lineage>
        <taxon>Eukaryota</taxon>
        <taxon>Viridiplantae</taxon>
        <taxon>Streptophyta</taxon>
        <taxon>Embryophyta</taxon>
        <taxon>Tracheophyta</taxon>
        <taxon>Spermatophyta</taxon>
        <taxon>Magnoliopsida</taxon>
        <taxon>eudicotyledons</taxon>
        <taxon>Gunneridae</taxon>
        <taxon>Pentapetalae</taxon>
        <taxon>rosids</taxon>
        <taxon>fabids</taxon>
        <taxon>Malpighiales</taxon>
        <taxon>Linaceae</taxon>
        <taxon>Linum</taxon>
    </lineage>
</organism>
<dbReference type="PANTHER" id="PTHR47926:SF436">
    <property type="entry name" value="PENTATRICOPEPTIDE REPEAT-CONTAINING PROTEIN ELI1, CHLOROPLASTIC-LIKE ISOFORM X2"/>
    <property type="match status" value="1"/>
</dbReference>
<evidence type="ECO:0000256" key="2">
    <source>
        <dbReference type="ARBA" id="ARBA00061659"/>
    </source>
</evidence>
<dbReference type="SUPFAM" id="SSF48452">
    <property type="entry name" value="TPR-like"/>
    <property type="match status" value="1"/>
</dbReference>
<evidence type="ECO:0000313" key="4">
    <source>
        <dbReference type="EMBL" id="CAI0449155.1"/>
    </source>
</evidence>
<dbReference type="NCBIfam" id="TIGR00756">
    <property type="entry name" value="PPR"/>
    <property type="match status" value="1"/>
</dbReference>
<dbReference type="PROSITE" id="PS51375">
    <property type="entry name" value="PPR"/>
    <property type="match status" value="1"/>
</dbReference>
<dbReference type="GO" id="GO:0016556">
    <property type="term" value="P:mRNA modification"/>
    <property type="evidence" value="ECO:0007669"/>
    <property type="project" value="UniProtKB-ARBA"/>
</dbReference>